<dbReference type="InParanoid" id="A0A409W405"/>
<name>A0A409W405_9AGAR</name>
<evidence type="ECO:0000313" key="2">
    <source>
        <dbReference type="EMBL" id="PPQ73216.1"/>
    </source>
</evidence>
<reference evidence="2 3" key="1">
    <citation type="journal article" date="2018" name="Evol. Lett.">
        <title>Horizontal gene cluster transfer increased hallucinogenic mushroom diversity.</title>
        <authorList>
            <person name="Reynolds H.T."/>
            <person name="Vijayakumar V."/>
            <person name="Gluck-Thaler E."/>
            <person name="Korotkin H.B."/>
            <person name="Matheny P.B."/>
            <person name="Slot J.C."/>
        </authorList>
    </citation>
    <scope>NUCLEOTIDE SEQUENCE [LARGE SCALE GENOMIC DNA]</scope>
    <source>
        <strain evidence="2 3">SRW20</strain>
    </source>
</reference>
<feature type="compositionally biased region" description="Gly residues" evidence="1">
    <location>
        <begin position="26"/>
        <end position="39"/>
    </location>
</feature>
<comment type="caution">
    <text evidence="2">The sequence shown here is derived from an EMBL/GenBank/DDBJ whole genome shotgun (WGS) entry which is preliminary data.</text>
</comment>
<dbReference type="EMBL" id="NHYE01005417">
    <property type="protein sequence ID" value="PPQ73216.1"/>
    <property type="molecule type" value="Genomic_DNA"/>
</dbReference>
<sequence length="78" mass="8492">MQILNCELQIRGQIDGFEARGRGKEGSGSGREVGSGGGGEEGEEEVMQRGFASFKREHTETRITHALGYFESIGTDQE</sequence>
<protein>
    <submittedName>
        <fullName evidence="2">Uncharacterized protein</fullName>
    </submittedName>
</protein>
<accession>A0A409W405</accession>
<dbReference type="AlphaFoldDB" id="A0A409W405"/>
<evidence type="ECO:0000313" key="3">
    <source>
        <dbReference type="Proteomes" id="UP000284706"/>
    </source>
</evidence>
<gene>
    <name evidence="2" type="ORF">CVT26_015051</name>
</gene>
<dbReference type="Proteomes" id="UP000284706">
    <property type="component" value="Unassembled WGS sequence"/>
</dbReference>
<feature type="region of interest" description="Disordered" evidence="1">
    <location>
        <begin position="15"/>
        <end position="46"/>
    </location>
</feature>
<organism evidence="2 3">
    <name type="scientific">Gymnopilus dilepis</name>
    <dbReference type="NCBI Taxonomy" id="231916"/>
    <lineage>
        <taxon>Eukaryota</taxon>
        <taxon>Fungi</taxon>
        <taxon>Dikarya</taxon>
        <taxon>Basidiomycota</taxon>
        <taxon>Agaricomycotina</taxon>
        <taxon>Agaricomycetes</taxon>
        <taxon>Agaricomycetidae</taxon>
        <taxon>Agaricales</taxon>
        <taxon>Agaricineae</taxon>
        <taxon>Hymenogastraceae</taxon>
        <taxon>Gymnopilus</taxon>
    </lineage>
</organism>
<evidence type="ECO:0000256" key="1">
    <source>
        <dbReference type="SAM" id="MobiDB-lite"/>
    </source>
</evidence>
<keyword evidence="3" id="KW-1185">Reference proteome</keyword>
<proteinExistence type="predicted"/>